<feature type="transmembrane region" description="Helical" evidence="7">
    <location>
        <begin position="192"/>
        <end position="217"/>
    </location>
</feature>
<keyword evidence="2 7" id="KW-0813">Transport</keyword>
<name>A0A1E7Z9L9_9ALTE</name>
<feature type="transmembrane region" description="Helical" evidence="7">
    <location>
        <begin position="110"/>
        <end position="141"/>
    </location>
</feature>
<gene>
    <name evidence="9" type="ORF">BFC18_13650</name>
</gene>
<evidence type="ECO:0000256" key="1">
    <source>
        <dbReference type="ARBA" id="ARBA00004651"/>
    </source>
</evidence>
<feature type="transmembrane region" description="Helical" evidence="7">
    <location>
        <begin position="12"/>
        <end position="34"/>
    </location>
</feature>
<dbReference type="SUPFAM" id="SSF161098">
    <property type="entry name" value="MetI-like"/>
    <property type="match status" value="1"/>
</dbReference>
<evidence type="ECO:0000256" key="3">
    <source>
        <dbReference type="ARBA" id="ARBA00022475"/>
    </source>
</evidence>
<dbReference type="PANTHER" id="PTHR43386:SF1">
    <property type="entry name" value="D,D-DIPEPTIDE TRANSPORT SYSTEM PERMEASE PROTEIN DDPC-RELATED"/>
    <property type="match status" value="1"/>
</dbReference>
<keyword evidence="4 7" id="KW-0812">Transmembrane</keyword>
<sequence>MTFIGKLSTQQRTGAVILGCLALFAVAEMFLFSIDGNQQFLAQAFASPDWQAPLGRDQFGRNMFARLAGGLRISFTLSLVCVVTSAVLGVLAGVAAAWRGGWFDNVLNFFANTILALPGLVLILVFAAVVPGSFVMIYLAISLVLWVEYFRLVRAIALNQVASPALQSSMLMGFGKFYLFRRHIWPALKADVFSLAAFGAATSVVAMSSVGFVYVGLKPPTPELGLMIVELFPYYHEAPWLLLEPISLLFLIVLGFHLLAGKAR</sequence>
<dbReference type="EMBL" id="MDHN01000029">
    <property type="protein sequence ID" value="OFC70225.1"/>
    <property type="molecule type" value="Genomic_DNA"/>
</dbReference>
<dbReference type="Gene3D" id="1.10.3720.10">
    <property type="entry name" value="MetI-like"/>
    <property type="match status" value="1"/>
</dbReference>
<evidence type="ECO:0000256" key="5">
    <source>
        <dbReference type="ARBA" id="ARBA00022989"/>
    </source>
</evidence>
<dbReference type="OrthoDB" id="9783218at2"/>
<dbReference type="CDD" id="cd06261">
    <property type="entry name" value="TM_PBP2"/>
    <property type="match status" value="1"/>
</dbReference>
<feature type="domain" description="ABC transmembrane type-1" evidence="8">
    <location>
        <begin position="71"/>
        <end position="260"/>
    </location>
</feature>
<dbReference type="STRING" id="1656094.BFC18_13650"/>
<dbReference type="GO" id="GO:0005886">
    <property type="term" value="C:plasma membrane"/>
    <property type="evidence" value="ECO:0007669"/>
    <property type="project" value="UniProtKB-SubCell"/>
</dbReference>
<dbReference type="InterPro" id="IPR000515">
    <property type="entry name" value="MetI-like"/>
</dbReference>
<evidence type="ECO:0000256" key="2">
    <source>
        <dbReference type="ARBA" id="ARBA00022448"/>
    </source>
</evidence>
<evidence type="ECO:0000259" key="8">
    <source>
        <dbReference type="PROSITE" id="PS50928"/>
    </source>
</evidence>
<feature type="transmembrane region" description="Helical" evidence="7">
    <location>
        <begin position="240"/>
        <end position="260"/>
    </location>
</feature>
<dbReference type="RefSeq" id="WP_070125868.1">
    <property type="nucleotide sequence ID" value="NZ_MDHN01000029.1"/>
</dbReference>
<organism evidence="9 10">
    <name type="scientific">Alteromonas confluentis</name>
    <dbReference type="NCBI Taxonomy" id="1656094"/>
    <lineage>
        <taxon>Bacteria</taxon>
        <taxon>Pseudomonadati</taxon>
        <taxon>Pseudomonadota</taxon>
        <taxon>Gammaproteobacteria</taxon>
        <taxon>Alteromonadales</taxon>
        <taxon>Alteromonadaceae</taxon>
        <taxon>Alteromonas/Salinimonas group</taxon>
        <taxon>Alteromonas</taxon>
    </lineage>
</organism>
<keyword evidence="3" id="KW-1003">Cell membrane</keyword>
<evidence type="ECO:0000256" key="6">
    <source>
        <dbReference type="ARBA" id="ARBA00023136"/>
    </source>
</evidence>
<comment type="caution">
    <text evidence="9">The sequence shown here is derived from an EMBL/GenBank/DDBJ whole genome shotgun (WGS) entry which is preliminary data.</text>
</comment>
<dbReference type="GO" id="GO:0071916">
    <property type="term" value="F:dipeptide transmembrane transporter activity"/>
    <property type="evidence" value="ECO:0007669"/>
    <property type="project" value="TreeGrafter"/>
</dbReference>
<reference evidence="9 10" key="1">
    <citation type="submission" date="2016-08" db="EMBL/GenBank/DDBJ databases">
        <authorList>
            <person name="Seilhamer J.J."/>
        </authorList>
    </citation>
    <scope>NUCLEOTIDE SEQUENCE [LARGE SCALE GENOMIC DNA]</scope>
    <source>
        <strain evidence="9 10">KCTC 42603</strain>
    </source>
</reference>
<feature type="transmembrane region" description="Helical" evidence="7">
    <location>
        <begin position="73"/>
        <end position="98"/>
    </location>
</feature>
<protein>
    <submittedName>
        <fullName evidence="9">ABC transporter permease</fullName>
    </submittedName>
</protein>
<dbReference type="InterPro" id="IPR050366">
    <property type="entry name" value="BP-dependent_transpt_permease"/>
</dbReference>
<evidence type="ECO:0000256" key="7">
    <source>
        <dbReference type="RuleBase" id="RU363032"/>
    </source>
</evidence>
<dbReference type="AlphaFoldDB" id="A0A1E7Z9L9"/>
<dbReference type="Proteomes" id="UP000175691">
    <property type="component" value="Unassembled WGS sequence"/>
</dbReference>
<evidence type="ECO:0000256" key="4">
    <source>
        <dbReference type="ARBA" id="ARBA00022692"/>
    </source>
</evidence>
<keyword evidence="6 7" id="KW-0472">Membrane</keyword>
<comment type="similarity">
    <text evidence="7">Belongs to the binding-protein-dependent transport system permease family.</text>
</comment>
<dbReference type="PROSITE" id="PS50928">
    <property type="entry name" value="ABC_TM1"/>
    <property type="match status" value="1"/>
</dbReference>
<comment type="subcellular location">
    <subcellularLocation>
        <location evidence="1 7">Cell membrane</location>
        <topology evidence="1 7">Multi-pass membrane protein</topology>
    </subcellularLocation>
</comment>
<evidence type="ECO:0000313" key="9">
    <source>
        <dbReference type="EMBL" id="OFC70225.1"/>
    </source>
</evidence>
<keyword evidence="5 7" id="KW-1133">Transmembrane helix</keyword>
<proteinExistence type="inferred from homology"/>
<keyword evidence="10" id="KW-1185">Reference proteome</keyword>
<dbReference type="PANTHER" id="PTHR43386">
    <property type="entry name" value="OLIGOPEPTIDE TRANSPORT SYSTEM PERMEASE PROTEIN APPC"/>
    <property type="match status" value="1"/>
</dbReference>
<evidence type="ECO:0000313" key="10">
    <source>
        <dbReference type="Proteomes" id="UP000175691"/>
    </source>
</evidence>
<dbReference type="InterPro" id="IPR035906">
    <property type="entry name" value="MetI-like_sf"/>
</dbReference>
<dbReference type="Pfam" id="PF00528">
    <property type="entry name" value="BPD_transp_1"/>
    <property type="match status" value="1"/>
</dbReference>
<accession>A0A1E7Z9L9</accession>